<dbReference type="RefSeq" id="WP_148103272.1">
    <property type="nucleotide sequence ID" value="NZ_RWIU01000001.1"/>
</dbReference>
<protein>
    <recommendedName>
        <fullName evidence="4">Beta-lactamase-inhibitor-like PepSY-like domain-containing protein</fullName>
    </recommendedName>
</protein>
<evidence type="ECO:0000256" key="1">
    <source>
        <dbReference type="SAM" id="SignalP"/>
    </source>
</evidence>
<dbReference type="Gene3D" id="3.10.450.360">
    <property type="match status" value="1"/>
</dbReference>
<keyword evidence="3" id="KW-1185">Reference proteome</keyword>
<name>A0A428KHA0_9BACT</name>
<dbReference type="SUPFAM" id="SSF160574">
    <property type="entry name" value="BT0923-like"/>
    <property type="match status" value="1"/>
</dbReference>
<evidence type="ECO:0008006" key="4">
    <source>
        <dbReference type="Google" id="ProtNLM"/>
    </source>
</evidence>
<dbReference type="Proteomes" id="UP000270291">
    <property type="component" value="Unassembled WGS sequence"/>
</dbReference>
<feature type="signal peptide" evidence="1">
    <location>
        <begin position="1"/>
        <end position="24"/>
    </location>
</feature>
<evidence type="ECO:0000313" key="3">
    <source>
        <dbReference type="Proteomes" id="UP000270291"/>
    </source>
</evidence>
<accession>A0A428KHA0</accession>
<sequence>MDILNMKRIVALLFCCALTSHLYAQTYLAKNAMRTREIPVPKNVVKKFKRTYPNAHIDSCYVYGNVEAKEEHYMFYSRQQNRVLNVAFDRHCAFTESKTEISIEELPIALQKTISQNSFHAESIGKVFKLVGSRRKNEIEYLVECFTNYQGNQLKIPMYFNAAGFGANPGFR</sequence>
<dbReference type="OrthoDB" id="9827113at2"/>
<dbReference type="AlphaFoldDB" id="A0A428KHA0"/>
<proteinExistence type="predicted"/>
<dbReference type="EMBL" id="RWIU01000001">
    <property type="protein sequence ID" value="RSK45832.1"/>
    <property type="molecule type" value="Genomic_DNA"/>
</dbReference>
<evidence type="ECO:0000313" key="2">
    <source>
        <dbReference type="EMBL" id="RSK45832.1"/>
    </source>
</evidence>
<reference evidence="2 3" key="1">
    <citation type="submission" date="2018-12" db="EMBL/GenBank/DDBJ databases">
        <authorList>
            <person name="Feng G."/>
            <person name="Zhu H."/>
        </authorList>
    </citation>
    <scope>NUCLEOTIDE SEQUENCE [LARGE SCALE GENOMIC DNA]</scope>
    <source>
        <strain evidence="2 3">LMG 26000</strain>
    </source>
</reference>
<organism evidence="2 3">
    <name type="scientific">Hymenobacter perfusus</name>
    <dbReference type="NCBI Taxonomy" id="1236770"/>
    <lineage>
        <taxon>Bacteria</taxon>
        <taxon>Pseudomonadati</taxon>
        <taxon>Bacteroidota</taxon>
        <taxon>Cytophagia</taxon>
        <taxon>Cytophagales</taxon>
        <taxon>Hymenobacteraceae</taxon>
        <taxon>Hymenobacter</taxon>
    </lineage>
</organism>
<gene>
    <name evidence="2" type="ORF">EI293_01255</name>
</gene>
<comment type="caution">
    <text evidence="2">The sequence shown here is derived from an EMBL/GenBank/DDBJ whole genome shotgun (WGS) entry which is preliminary data.</text>
</comment>
<feature type="chain" id="PRO_5019019328" description="Beta-lactamase-inhibitor-like PepSY-like domain-containing protein" evidence="1">
    <location>
        <begin position="25"/>
        <end position="172"/>
    </location>
</feature>
<keyword evidence="1" id="KW-0732">Signal</keyword>